<dbReference type="InterPro" id="IPR056402">
    <property type="entry name" value="DA_N"/>
</dbReference>
<feature type="domain" description="Diels-Alderase N-terminal" evidence="3">
    <location>
        <begin position="84"/>
        <end position="190"/>
    </location>
</feature>
<evidence type="ECO:0000256" key="2">
    <source>
        <dbReference type="SAM" id="SignalP"/>
    </source>
</evidence>
<sequence>MYIHTFSSLLICVLLTLHTSAFPGQPRLYGRNIASFRTRRDAHSGTYQIPSVVQDGDSKANFDIRTPTSLLDIETLFSLDAPQIDSINGSVFDWWYFDAVSETNSGDSLVITFFASSVVAFPFLDANETSVTTAYVWASFANGTVFAGSVPATFATVAGVDGSGTNSSGEWHSAGFSWAALTDNLSKYEVRAPPHLPCGIHAEETTLKIAPHIGWVSLIPDAMAEADIEIQGSMLKFQGSGYHDKNWSDRPFLESVQRWYWGHGHIGPYSIAWFSYLAFDDPTNTIYVSSYIARDGELLVSTCDPNLLTVHPTGNPGTTGARYPPRVGDIPEGFRLEYDLGTEGQLNANVSIRAIVAGDGENYMRWTGDLVGEVIPSVGGPQEGRCDPDHKRDANKPIETQSPSSLTGVAVLEQFILIK</sequence>
<protein>
    <recommendedName>
        <fullName evidence="7">Hydroxyneurosporene synthase</fullName>
    </recommendedName>
</protein>
<evidence type="ECO:0000313" key="6">
    <source>
        <dbReference type="Proteomes" id="UP001219568"/>
    </source>
</evidence>
<keyword evidence="6" id="KW-1185">Reference proteome</keyword>
<dbReference type="AlphaFoldDB" id="A0AAD6I344"/>
<feature type="compositionally biased region" description="Basic and acidic residues" evidence="1">
    <location>
        <begin position="384"/>
        <end position="396"/>
    </location>
</feature>
<reference evidence="5" key="1">
    <citation type="journal article" date="2023" name="IMA Fungus">
        <title>Comparative genomic study of the Penicillium genus elucidates a diverse pangenome and 15 lateral gene transfer events.</title>
        <authorList>
            <person name="Petersen C."/>
            <person name="Sorensen T."/>
            <person name="Nielsen M.R."/>
            <person name="Sondergaard T.E."/>
            <person name="Sorensen J.L."/>
            <person name="Fitzpatrick D.A."/>
            <person name="Frisvad J.C."/>
            <person name="Nielsen K.L."/>
        </authorList>
    </citation>
    <scope>NUCLEOTIDE SEQUENCE</scope>
    <source>
        <strain evidence="5">IBT 15450</strain>
    </source>
</reference>
<proteinExistence type="predicted"/>
<feature type="chain" id="PRO_5042014542" description="Hydroxyneurosporene synthase" evidence="2">
    <location>
        <begin position="22"/>
        <end position="419"/>
    </location>
</feature>
<dbReference type="Proteomes" id="UP001219568">
    <property type="component" value="Unassembled WGS sequence"/>
</dbReference>
<evidence type="ECO:0000259" key="4">
    <source>
        <dbReference type="Pfam" id="PF25581"/>
    </source>
</evidence>
<dbReference type="SUPFAM" id="SSF159245">
    <property type="entry name" value="AttH-like"/>
    <property type="match status" value="1"/>
</dbReference>
<evidence type="ECO:0000256" key="1">
    <source>
        <dbReference type="SAM" id="MobiDB-lite"/>
    </source>
</evidence>
<keyword evidence="2" id="KW-0732">Signal</keyword>
<evidence type="ECO:0000259" key="3">
    <source>
        <dbReference type="Pfam" id="PF24137"/>
    </source>
</evidence>
<organism evidence="5 6">
    <name type="scientific">Penicillium canescens</name>
    <dbReference type="NCBI Taxonomy" id="5083"/>
    <lineage>
        <taxon>Eukaryota</taxon>
        <taxon>Fungi</taxon>
        <taxon>Dikarya</taxon>
        <taxon>Ascomycota</taxon>
        <taxon>Pezizomycotina</taxon>
        <taxon>Eurotiomycetes</taxon>
        <taxon>Eurotiomycetidae</taxon>
        <taxon>Eurotiales</taxon>
        <taxon>Aspergillaceae</taxon>
        <taxon>Penicillium</taxon>
    </lineage>
</organism>
<feature type="signal peptide" evidence="2">
    <location>
        <begin position="1"/>
        <end position="21"/>
    </location>
</feature>
<dbReference type="EMBL" id="JAQJZL010000015">
    <property type="protein sequence ID" value="KAJ6027923.1"/>
    <property type="molecule type" value="Genomic_DNA"/>
</dbReference>
<dbReference type="InterPro" id="IPR057722">
    <property type="entry name" value="AsqO/PenF-like_C"/>
</dbReference>
<reference evidence="5" key="2">
    <citation type="submission" date="2023-01" db="EMBL/GenBank/DDBJ databases">
        <authorList>
            <person name="Petersen C."/>
        </authorList>
    </citation>
    <scope>NUCLEOTIDE SEQUENCE</scope>
    <source>
        <strain evidence="5">IBT 15450</strain>
    </source>
</reference>
<name>A0AAD6I344_PENCN</name>
<evidence type="ECO:0000313" key="5">
    <source>
        <dbReference type="EMBL" id="KAJ6027923.1"/>
    </source>
</evidence>
<dbReference type="Pfam" id="PF24137">
    <property type="entry name" value="DA_N"/>
    <property type="match status" value="2"/>
</dbReference>
<feature type="region of interest" description="Disordered" evidence="1">
    <location>
        <begin position="378"/>
        <end position="402"/>
    </location>
</feature>
<comment type="caution">
    <text evidence="5">The sequence shown here is derived from an EMBL/GenBank/DDBJ whole genome shotgun (WGS) entry which is preliminary data.</text>
</comment>
<evidence type="ECO:0008006" key="7">
    <source>
        <dbReference type="Google" id="ProtNLM"/>
    </source>
</evidence>
<dbReference type="Pfam" id="PF25581">
    <property type="entry name" value="AsqO_C"/>
    <property type="match status" value="1"/>
</dbReference>
<feature type="domain" description="AsqO/PenF-like C-terminal" evidence="4">
    <location>
        <begin position="254"/>
        <end position="375"/>
    </location>
</feature>
<gene>
    <name evidence="5" type="ORF">N7460_012740</name>
</gene>
<accession>A0AAD6I344</accession>
<feature type="domain" description="Diels-Alderase N-terminal" evidence="3">
    <location>
        <begin position="194"/>
        <end position="247"/>
    </location>
</feature>